<evidence type="ECO:0000313" key="3">
    <source>
        <dbReference type="Proteomes" id="UP001223520"/>
    </source>
</evidence>
<keyword evidence="3" id="KW-1185">Reference proteome</keyword>
<sequence length="202" mass="22645">MLRHIRKTSQDNKRVKIKNKRKISLFSLTSAKRLFWRLLWLAILTISIYIFLGLGNPQSQMVLATVKQLEVPGEILHRSQTKLDDQSGNVWQVVLFKQVYPGQVVSVNLRLVGFPGAAELFHPQPLTITTATGKIFNAADVFLEEAPAPTIAQYDLKDILPKLPTEPLLLGIPLPGDRFINISVPKSVVQEWQKVLNAGTNT</sequence>
<keyword evidence="1" id="KW-1133">Transmembrane helix</keyword>
<reference evidence="2 3" key="1">
    <citation type="journal article" date="2023" name="Limnol Oceanogr Lett">
        <title>Environmental adaptations by the intertidal Antarctic cyanobacterium Halotia branconii CENA392 as revealed using long-read genome sequencing.</title>
        <authorList>
            <person name="Dextro R.B."/>
            <person name="Delbaje E."/>
            <person name="Freitas P.N.N."/>
            <person name="Geraldes V."/>
            <person name="Pinto E."/>
            <person name="Long P.F."/>
            <person name="Fiore M.F."/>
        </authorList>
    </citation>
    <scope>NUCLEOTIDE SEQUENCE [LARGE SCALE GENOMIC DNA]</scope>
    <source>
        <strain evidence="2 3">CENA392</strain>
    </source>
</reference>
<dbReference type="KEGG" id="hbq:QI031_21005"/>
<keyword evidence="1" id="KW-0472">Membrane</keyword>
<name>A0AAJ6P7Z4_9CYAN</name>
<keyword evidence="1" id="KW-0812">Transmembrane</keyword>
<evidence type="ECO:0000313" key="2">
    <source>
        <dbReference type="EMBL" id="WGV24254.1"/>
    </source>
</evidence>
<dbReference type="Proteomes" id="UP001223520">
    <property type="component" value="Chromosome"/>
</dbReference>
<organism evidence="2 3">
    <name type="scientific">Halotia branconii CENA392</name>
    <dbReference type="NCBI Taxonomy" id="1539056"/>
    <lineage>
        <taxon>Bacteria</taxon>
        <taxon>Bacillati</taxon>
        <taxon>Cyanobacteriota</taxon>
        <taxon>Cyanophyceae</taxon>
        <taxon>Nostocales</taxon>
        <taxon>Nodulariaceae</taxon>
        <taxon>Halotia</taxon>
    </lineage>
</organism>
<dbReference type="EMBL" id="CP124543">
    <property type="protein sequence ID" value="WGV24254.1"/>
    <property type="molecule type" value="Genomic_DNA"/>
</dbReference>
<proteinExistence type="predicted"/>
<gene>
    <name evidence="2" type="ORF">QI031_21005</name>
</gene>
<dbReference type="Pfam" id="PF11320">
    <property type="entry name" value="DUF3122"/>
    <property type="match status" value="1"/>
</dbReference>
<accession>A0AAJ6P7Z4</accession>
<evidence type="ECO:0000256" key="1">
    <source>
        <dbReference type="SAM" id="Phobius"/>
    </source>
</evidence>
<protein>
    <submittedName>
        <fullName evidence="2">DUF3122 domain-containing protein</fullName>
    </submittedName>
</protein>
<feature type="transmembrane region" description="Helical" evidence="1">
    <location>
        <begin position="34"/>
        <end position="54"/>
    </location>
</feature>
<dbReference type="InterPro" id="IPR021469">
    <property type="entry name" value="DUF3122"/>
</dbReference>
<dbReference type="AlphaFoldDB" id="A0AAJ6P7Z4"/>